<protein>
    <submittedName>
        <fullName evidence="2">Uncharacterized protein</fullName>
    </submittedName>
</protein>
<name>A0A0K0LBI3_9BACT</name>
<accession>A0A0K0LBI3</accession>
<evidence type="ECO:0000313" key="2">
    <source>
        <dbReference type="EMBL" id="AIW81376.1"/>
    </source>
</evidence>
<evidence type="ECO:0000256" key="1">
    <source>
        <dbReference type="SAM" id="MobiDB-lite"/>
    </source>
</evidence>
<feature type="region of interest" description="Disordered" evidence="1">
    <location>
        <begin position="38"/>
        <end position="87"/>
    </location>
</feature>
<dbReference type="EMBL" id="KM669724">
    <property type="protein sequence ID" value="AIW81376.1"/>
    <property type="molecule type" value="Genomic_DNA"/>
</dbReference>
<organism evidence="2">
    <name type="scientific">uncultured bacterium TB306_p</name>
    <dbReference type="NCBI Taxonomy" id="1552137"/>
    <lineage>
        <taxon>Bacteria</taxon>
        <taxon>environmental samples</taxon>
    </lineage>
</organism>
<reference evidence="2" key="1">
    <citation type="submission" date="2014-09" db="EMBL/GenBank/DDBJ databases">
        <authorList>
            <person name="Magalhaes I.L.F."/>
            <person name="Oliveira U."/>
            <person name="Santos F.R."/>
            <person name="Vidigal T.H.D.A."/>
            <person name="Brescovit A.D."/>
            <person name="Santos A.J."/>
        </authorList>
    </citation>
    <scope>NUCLEOTIDE SEQUENCE</scope>
</reference>
<feature type="compositionally biased region" description="Low complexity" evidence="1">
    <location>
        <begin position="49"/>
        <end position="76"/>
    </location>
</feature>
<proteinExistence type="predicted"/>
<sequence length="142" mass="15817">MAEFPLTSVLMRKAARGEMDSQLEFYVTVEYYTHKKHATNNVNVKNPFPQQSTPRTTSPQTPAKPKAKSSPAAQKPPSKKEEAGILETISQKWDELWDWAESKGTGTKEKAQTVHKPSGKSATVVKEAKPETAKNCGRKILY</sequence>
<dbReference type="AlphaFoldDB" id="A0A0K0LBI3"/>
<feature type="region of interest" description="Disordered" evidence="1">
    <location>
        <begin position="103"/>
        <end position="136"/>
    </location>
</feature>